<keyword evidence="16" id="KW-0121">Carboxypeptidase</keyword>
<dbReference type="Gene3D" id="3.30.1390.30">
    <property type="entry name" value="Penicillin-binding protein 2a, domain 3"/>
    <property type="match status" value="1"/>
</dbReference>
<feature type="domain" description="Penicillin-binding protein transpeptidase" evidence="14">
    <location>
        <begin position="276"/>
        <end position="588"/>
    </location>
</feature>
<keyword evidence="17" id="KW-1185">Reference proteome</keyword>
<dbReference type="PANTHER" id="PTHR30627:SF2">
    <property type="entry name" value="PEPTIDOGLYCAN D,D-TRANSPEPTIDASE MRDA"/>
    <property type="match status" value="1"/>
</dbReference>
<dbReference type="Gene3D" id="3.40.710.10">
    <property type="entry name" value="DD-peptidase/beta-lactamase superfamily"/>
    <property type="match status" value="1"/>
</dbReference>
<dbReference type="InterPro" id="IPR012338">
    <property type="entry name" value="Beta-lactam/transpept-like"/>
</dbReference>
<dbReference type="PANTHER" id="PTHR30627">
    <property type="entry name" value="PEPTIDOGLYCAN D,D-TRANSPEPTIDASE"/>
    <property type="match status" value="1"/>
</dbReference>
<evidence type="ECO:0000256" key="8">
    <source>
        <dbReference type="ARBA" id="ARBA00022801"/>
    </source>
</evidence>
<evidence type="ECO:0000259" key="14">
    <source>
        <dbReference type="Pfam" id="PF00905"/>
    </source>
</evidence>
<evidence type="ECO:0000256" key="7">
    <source>
        <dbReference type="ARBA" id="ARBA00022692"/>
    </source>
</evidence>
<evidence type="ECO:0000259" key="15">
    <source>
        <dbReference type="Pfam" id="PF03717"/>
    </source>
</evidence>
<reference evidence="16 17" key="1">
    <citation type="journal article" date="2020" name="Harmful Algae">
        <title>Molecular and morphological characterization of a novel dihydroanatoxin-a producing Microcoleus species (cyanobacteria) from the Russian River, California, USA.</title>
        <authorList>
            <person name="Conklin K.Y."/>
            <person name="Stancheva R."/>
            <person name="Otten T.G."/>
            <person name="Fadness R."/>
            <person name="Boyer G.L."/>
            <person name="Read B."/>
            <person name="Zhang X."/>
            <person name="Sheath R.G."/>
        </authorList>
    </citation>
    <scope>NUCLEOTIDE SEQUENCE [LARGE SCALE GENOMIC DNA]</scope>
    <source>
        <strain evidence="16 17">PTRS2</strain>
    </source>
</reference>
<evidence type="ECO:0000256" key="9">
    <source>
        <dbReference type="ARBA" id="ARBA00022960"/>
    </source>
</evidence>
<keyword evidence="10" id="KW-0573">Peptidoglycan synthesis</keyword>
<dbReference type="SUPFAM" id="SSF56519">
    <property type="entry name" value="Penicillin binding protein dimerisation domain"/>
    <property type="match status" value="1"/>
</dbReference>
<dbReference type="InterPro" id="IPR017790">
    <property type="entry name" value="Penicillin-binding_protein_2"/>
</dbReference>
<evidence type="ECO:0000256" key="4">
    <source>
        <dbReference type="ARBA" id="ARBA00022475"/>
    </source>
</evidence>
<evidence type="ECO:0000256" key="1">
    <source>
        <dbReference type="ARBA" id="ARBA00004167"/>
    </source>
</evidence>
<keyword evidence="4" id="KW-1003">Cell membrane</keyword>
<dbReference type="InterPro" id="IPR001460">
    <property type="entry name" value="PCN-bd_Tpept"/>
</dbReference>
<dbReference type="Gene3D" id="3.90.1310.10">
    <property type="entry name" value="Penicillin-binding protein 2a (Domain 2)"/>
    <property type="match status" value="1"/>
</dbReference>
<evidence type="ECO:0000256" key="11">
    <source>
        <dbReference type="ARBA" id="ARBA00022989"/>
    </source>
</evidence>
<keyword evidence="8 16" id="KW-0378">Hydrolase</keyword>
<dbReference type="NCBIfam" id="TIGR03423">
    <property type="entry name" value="pbp2_mrdA"/>
    <property type="match status" value="1"/>
</dbReference>
<keyword evidence="11" id="KW-1133">Transmembrane helix</keyword>
<keyword evidence="13" id="KW-0961">Cell wall biogenesis/degradation</keyword>
<dbReference type="GO" id="GO:0009002">
    <property type="term" value="F:serine-type D-Ala-D-Ala carboxypeptidase activity"/>
    <property type="evidence" value="ECO:0007669"/>
    <property type="project" value="UniProtKB-EC"/>
</dbReference>
<comment type="caution">
    <text evidence="16">The sequence shown here is derived from an EMBL/GenBank/DDBJ whole genome shotgun (WGS) entry which is preliminary data.</text>
</comment>
<dbReference type="SUPFAM" id="SSF56601">
    <property type="entry name" value="beta-lactamase/transpeptidase-like"/>
    <property type="match status" value="1"/>
</dbReference>
<protein>
    <submittedName>
        <fullName evidence="16">Penicillin-binding protein 2</fullName>
        <ecNumber evidence="16">3.4.16.4</ecNumber>
    </submittedName>
</protein>
<organism evidence="16 17">
    <name type="scientific">Microcoleus anatoxicus PTRS2</name>
    <dbReference type="NCBI Taxonomy" id="2705321"/>
    <lineage>
        <taxon>Bacteria</taxon>
        <taxon>Bacillati</taxon>
        <taxon>Cyanobacteriota</taxon>
        <taxon>Cyanophyceae</taxon>
        <taxon>Oscillatoriophycideae</taxon>
        <taxon>Oscillatoriales</taxon>
        <taxon>Microcoleaceae</taxon>
        <taxon>Microcoleus</taxon>
        <taxon>Microcoleus anatoxicus</taxon>
    </lineage>
</organism>
<evidence type="ECO:0000256" key="12">
    <source>
        <dbReference type="ARBA" id="ARBA00023136"/>
    </source>
</evidence>
<comment type="similarity">
    <text evidence="3">Belongs to the transpeptidase family.</text>
</comment>
<evidence type="ECO:0000256" key="5">
    <source>
        <dbReference type="ARBA" id="ARBA00022519"/>
    </source>
</evidence>
<keyword evidence="9" id="KW-0133">Cell shape</keyword>
<evidence type="ECO:0000256" key="6">
    <source>
        <dbReference type="ARBA" id="ARBA00022670"/>
    </source>
</evidence>
<gene>
    <name evidence="16" type="primary">mrdA</name>
    <name evidence="16" type="ORF">WMG39_09580</name>
</gene>
<dbReference type="Pfam" id="PF03717">
    <property type="entry name" value="PBP_dimer"/>
    <property type="match status" value="1"/>
</dbReference>
<dbReference type="InterPro" id="IPR005311">
    <property type="entry name" value="PBP_dimer"/>
</dbReference>
<dbReference type="EC" id="3.4.16.4" evidence="16"/>
<dbReference type="InterPro" id="IPR050515">
    <property type="entry name" value="Beta-lactam/transpept"/>
</dbReference>
<evidence type="ECO:0000256" key="3">
    <source>
        <dbReference type="ARBA" id="ARBA00007171"/>
    </source>
</evidence>
<keyword evidence="6" id="KW-0645">Protease</keyword>
<accession>A0ABU8YL45</accession>
<evidence type="ECO:0000313" key="17">
    <source>
        <dbReference type="Proteomes" id="UP001384579"/>
    </source>
</evidence>
<dbReference type="Pfam" id="PF00905">
    <property type="entry name" value="Transpeptidase"/>
    <property type="match status" value="1"/>
</dbReference>
<keyword evidence="7" id="KW-0812">Transmembrane</keyword>
<dbReference type="RefSeq" id="WP_340523975.1">
    <property type="nucleotide sequence ID" value="NZ_JBBLXS010000095.1"/>
</dbReference>
<evidence type="ECO:0000256" key="2">
    <source>
        <dbReference type="ARBA" id="ARBA00004236"/>
    </source>
</evidence>
<proteinExistence type="inferred from homology"/>
<evidence type="ECO:0000256" key="10">
    <source>
        <dbReference type="ARBA" id="ARBA00022984"/>
    </source>
</evidence>
<dbReference type="Proteomes" id="UP001384579">
    <property type="component" value="Unassembled WGS sequence"/>
</dbReference>
<feature type="domain" description="Penicillin-binding protein dimerisation" evidence="15">
    <location>
        <begin position="75"/>
        <end position="242"/>
    </location>
</feature>
<sequence length="604" mass="65184">MASDFSFKSQVKLDKNALDHPPQRRSRSLQVMVFMLLVTTLVTLPLFRLAELQLVQGAYNRQRAENNRIRPVSVAAVRGQILDRSGQIFSANRVSRSVYLWPKERSPQQWQEAATTLSPIVNIPVDEILKKIEKAGYKSALPVPISKNIDVATFVALGEQANTLRGVEIRAESSRDYPNQELASHLLGYVGEATLDELKANPGYPMGMIVGKMGVEKLVNPSLEGVWGSRLIEVNAKGEEIQDLGVKAPIPGKPVQLTLDLDMQKTAEKALGNRLGAVVAIDVKTGALLTMGSWPTFDPNIFTRKVSQKEWDRLQGPDKPFLNRAVQGYPVGSTFKIVTSVAGMESGKFSPDSTLVSSSSITIGGISFNEHGAGYGAIGFRDALAYSSNTFFYQVGMAAGPEEMSKWAKRMGIGGTINLELLGLDAANHGQVPIPSEKRKMYGEDWYVGDTVTMAIGQGLVLCTPLELAVMVSTIANGGWRVQPHLLASQTNTPITKKVQTGIKPATLNVIRQGLTDVVLKGTGKGLNDGTIPLSAGKTGTVEMPGHPDNSMYVGYAPADKPEIAIAVIVEGGGFGAVSAAPVAHEVFRTYFQKQGFKPTIKKP</sequence>
<evidence type="ECO:0000256" key="13">
    <source>
        <dbReference type="ARBA" id="ARBA00023316"/>
    </source>
</evidence>
<evidence type="ECO:0000313" key="16">
    <source>
        <dbReference type="EMBL" id="MEK0185109.1"/>
    </source>
</evidence>
<name>A0ABU8YL45_9CYAN</name>
<comment type="subcellular location">
    <subcellularLocation>
        <location evidence="2">Cell membrane</location>
    </subcellularLocation>
    <subcellularLocation>
        <location evidence="1">Membrane</location>
        <topology evidence="1">Single-pass membrane protein</topology>
    </subcellularLocation>
</comment>
<dbReference type="EMBL" id="JBBLXS010000095">
    <property type="protein sequence ID" value="MEK0185109.1"/>
    <property type="molecule type" value="Genomic_DNA"/>
</dbReference>
<dbReference type="InterPro" id="IPR036138">
    <property type="entry name" value="PBP_dimer_sf"/>
</dbReference>
<keyword evidence="12" id="KW-0472">Membrane</keyword>
<keyword evidence="5" id="KW-0997">Cell inner membrane</keyword>